<keyword evidence="7" id="KW-1185">Reference proteome</keyword>
<evidence type="ECO:0000256" key="4">
    <source>
        <dbReference type="ARBA" id="ARBA00022801"/>
    </source>
</evidence>
<evidence type="ECO:0000256" key="1">
    <source>
        <dbReference type="ARBA" id="ARBA00022487"/>
    </source>
</evidence>
<accession>A0A8I0T4U4</accession>
<reference evidence="6 7" key="1">
    <citation type="submission" date="2015-06" db="EMBL/GenBank/DDBJ databases">
        <title>Genome sequence of Pseudoalteromonas peptidolytica.</title>
        <authorList>
            <person name="Xie B.-B."/>
            <person name="Rong J.-C."/>
            <person name="Qin Q.-L."/>
            <person name="Zhang Y.-Z."/>
        </authorList>
    </citation>
    <scope>NUCLEOTIDE SEQUENCE [LARGE SCALE GENOMIC DNA]</scope>
    <source>
        <strain evidence="6 7">F12-50-A1</strain>
    </source>
</reference>
<dbReference type="PANTHER" id="PTHR43798:SF31">
    <property type="entry name" value="AB HYDROLASE SUPERFAMILY PROTEIN YCLE"/>
    <property type="match status" value="1"/>
</dbReference>
<comment type="caution">
    <text evidence="6">The sequence shown here is derived from an EMBL/GenBank/DDBJ whole genome shotgun (WGS) entry which is preliminary data.</text>
</comment>
<keyword evidence="2" id="KW-0963">Cytoplasm</keyword>
<dbReference type="AlphaFoldDB" id="A0A8I0T4U4"/>
<name>A0A8I0T4U4_9GAMM</name>
<proteinExistence type="predicted"/>
<evidence type="ECO:0000256" key="3">
    <source>
        <dbReference type="ARBA" id="ARBA00022756"/>
    </source>
</evidence>
<keyword evidence="3" id="KW-0093">Biotin biosynthesis</keyword>
<dbReference type="EMBL" id="AQHF01000027">
    <property type="protein sequence ID" value="MBE0347791.1"/>
    <property type="molecule type" value="Genomic_DNA"/>
</dbReference>
<dbReference type="SUPFAM" id="SSF53474">
    <property type="entry name" value="alpha/beta-Hydrolases"/>
    <property type="match status" value="1"/>
</dbReference>
<dbReference type="InterPro" id="IPR029058">
    <property type="entry name" value="AB_hydrolase_fold"/>
</dbReference>
<dbReference type="Pfam" id="PF00561">
    <property type="entry name" value="Abhydrolase_1"/>
    <property type="match status" value="1"/>
</dbReference>
<evidence type="ECO:0000313" key="6">
    <source>
        <dbReference type="EMBL" id="MBE0347791.1"/>
    </source>
</evidence>
<sequence length="245" mass="26834">MQNEVVFLHGWGMNKAVWQLCEATLQSEVPYTLKAINLPGFGGSSSAAGGYILEKNAELIAEQLSCQSVVVGWSLGGLFALYLAKHFPEKVSKVILVASTPLFAEKFNWPGIAPKVLNNFATQLTTNTGKTIERFLAIQAMGSEHARDDIKQLRTLLGQLPQAEDKALSGGLTILETVDLRDMFVEIEQPISGIFGRLDSLVPHAAIDQMHQLNPKFESHVLPKASHAPFISHKDTFISLLKSII</sequence>
<dbReference type="Gene3D" id="3.40.50.1820">
    <property type="entry name" value="alpha/beta hydrolase"/>
    <property type="match status" value="1"/>
</dbReference>
<dbReference type="PANTHER" id="PTHR43798">
    <property type="entry name" value="MONOACYLGLYCEROL LIPASE"/>
    <property type="match status" value="1"/>
</dbReference>
<keyword evidence="4" id="KW-0378">Hydrolase</keyword>
<evidence type="ECO:0000259" key="5">
    <source>
        <dbReference type="Pfam" id="PF00561"/>
    </source>
</evidence>
<dbReference type="InterPro" id="IPR000073">
    <property type="entry name" value="AB_hydrolase_1"/>
</dbReference>
<dbReference type="Proteomes" id="UP000660708">
    <property type="component" value="Unassembled WGS sequence"/>
</dbReference>
<dbReference type="GO" id="GO:0016020">
    <property type="term" value="C:membrane"/>
    <property type="evidence" value="ECO:0007669"/>
    <property type="project" value="TreeGrafter"/>
</dbReference>
<feature type="domain" description="AB hydrolase-1" evidence="5">
    <location>
        <begin position="5"/>
        <end position="233"/>
    </location>
</feature>
<dbReference type="NCBIfam" id="TIGR01738">
    <property type="entry name" value="bioH"/>
    <property type="match status" value="1"/>
</dbReference>
<dbReference type="RefSeq" id="WP_147390081.1">
    <property type="nucleotide sequence ID" value="NZ_AQHF01000027.1"/>
</dbReference>
<dbReference type="GO" id="GO:0009102">
    <property type="term" value="P:biotin biosynthetic process"/>
    <property type="evidence" value="ECO:0007669"/>
    <property type="project" value="UniProtKB-KW"/>
</dbReference>
<dbReference type="GO" id="GO:0052689">
    <property type="term" value="F:carboxylic ester hydrolase activity"/>
    <property type="evidence" value="ECO:0007669"/>
    <property type="project" value="UniProtKB-KW"/>
</dbReference>
<gene>
    <name evidence="6" type="primary">bioH</name>
    <name evidence="6" type="ORF">PPEP_a4460</name>
</gene>
<evidence type="ECO:0000313" key="7">
    <source>
        <dbReference type="Proteomes" id="UP000660708"/>
    </source>
</evidence>
<protein>
    <submittedName>
        <fullName evidence="6">Pimeloyl-[acyl-carrier protein] methyl ester esterase</fullName>
    </submittedName>
</protein>
<keyword evidence="1" id="KW-0719">Serine esterase</keyword>
<dbReference type="InterPro" id="IPR010076">
    <property type="entry name" value="BioH"/>
</dbReference>
<dbReference type="InterPro" id="IPR050266">
    <property type="entry name" value="AB_hydrolase_sf"/>
</dbReference>
<organism evidence="6 7">
    <name type="scientific">Pseudoalteromonas peptidolytica F12-50-A1</name>
    <dbReference type="NCBI Taxonomy" id="1315280"/>
    <lineage>
        <taxon>Bacteria</taxon>
        <taxon>Pseudomonadati</taxon>
        <taxon>Pseudomonadota</taxon>
        <taxon>Gammaproteobacteria</taxon>
        <taxon>Alteromonadales</taxon>
        <taxon>Pseudoalteromonadaceae</taxon>
        <taxon>Pseudoalteromonas</taxon>
    </lineage>
</organism>
<evidence type="ECO:0000256" key="2">
    <source>
        <dbReference type="ARBA" id="ARBA00022490"/>
    </source>
</evidence>